<name>A0A6J6MIM7_9ZZZZ</name>
<dbReference type="SMART" id="SM00382">
    <property type="entry name" value="AAA"/>
    <property type="match status" value="1"/>
</dbReference>
<dbReference type="GO" id="GO:0005886">
    <property type="term" value="C:plasma membrane"/>
    <property type="evidence" value="ECO:0007669"/>
    <property type="project" value="TreeGrafter"/>
</dbReference>
<gene>
    <name evidence="5" type="ORF">UFOPK2282_01232</name>
    <name evidence="6" type="ORF">UFOPK3576_00205</name>
</gene>
<dbReference type="EMBL" id="CAEZWR010000166">
    <property type="protein sequence ID" value="CAB4673957.1"/>
    <property type="molecule type" value="Genomic_DNA"/>
</dbReference>
<evidence type="ECO:0000259" key="4">
    <source>
        <dbReference type="PROSITE" id="PS50893"/>
    </source>
</evidence>
<evidence type="ECO:0000313" key="5">
    <source>
        <dbReference type="EMBL" id="CAB4673957.1"/>
    </source>
</evidence>
<dbReference type="Pfam" id="PF12399">
    <property type="entry name" value="BCA_ABC_TP_C"/>
    <property type="match status" value="1"/>
</dbReference>
<dbReference type="InterPro" id="IPR027417">
    <property type="entry name" value="P-loop_NTPase"/>
</dbReference>
<dbReference type="PANTHER" id="PTHR45772">
    <property type="entry name" value="CONSERVED COMPONENT OF ABC TRANSPORTER FOR NATURAL AMINO ACIDS-RELATED"/>
    <property type="match status" value="1"/>
</dbReference>
<evidence type="ECO:0000313" key="6">
    <source>
        <dbReference type="EMBL" id="CAB4896282.1"/>
    </source>
</evidence>
<dbReference type="EMBL" id="CAFBMO010000005">
    <property type="protein sequence ID" value="CAB4896282.1"/>
    <property type="molecule type" value="Genomic_DNA"/>
</dbReference>
<dbReference type="PROSITE" id="PS50893">
    <property type="entry name" value="ABC_TRANSPORTER_2"/>
    <property type="match status" value="1"/>
</dbReference>
<dbReference type="SUPFAM" id="SSF52540">
    <property type="entry name" value="P-loop containing nucleoside triphosphate hydrolases"/>
    <property type="match status" value="1"/>
</dbReference>
<sequence length="268" mass="28474">MSTTTSTTLRAEGVSIRFGGVQALNKVSMDAQPGQITGLIGPNGAGKSTMLGCISGTLDQNEGTIFVGDTSIGKTTPQKRASMGMARTFQGPQLVTELTVREHVVLANRAGKQVRAGRGVAALNFLVALIPFFSRGISKDEIANADALLDELGLGKDKDKGPSDLTLGQRRLLEVAICLATNAKIMLLDEPSAGLDRSETENLGEMIKKLARERNITIVLVEHDLDLVFGICDRVFVLDFGQLIDSGTPAEMRASKAVQAAYLGTVED</sequence>
<reference evidence="5" key="1">
    <citation type="submission" date="2020-05" db="EMBL/GenBank/DDBJ databases">
        <authorList>
            <person name="Chiriac C."/>
            <person name="Salcher M."/>
            <person name="Ghai R."/>
            <person name="Kavagutti S V."/>
        </authorList>
    </citation>
    <scope>NUCLEOTIDE SEQUENCE</scope>
</reference>
<keyword evidence="3" id="KW-0067">ATP-binding</keyword>
<dbReference type="Pfam" id="PF00005">
    <property type="entry name" value="ABC_tran"/>
    <property type="match status" value="1"/>
</dbReference>
<dbReference type="InterPro" id="IPR003593">
    <property type="entry name" value="AAA+_ATPase"/>
</dbReference>
<dbReference type="Gene3D" id="3.40.50.300">
    <property type="entry name" value="P-loop containing nucleotide triphosphate hydrolases"/>
    <property type="match status" value="1"/>
</dbReference>
<dbReference type="AlphaFoldDB" id="A0A6J6MIM7"/>
<accession>A0A6J6MIM7</accession>
<dbReference type="InterPro" id="IPR003439">
    <property type="entry name" value="ABC_transporter-like_ATP-bd"/>
</dbReference>
<dbReference type="GO" id="GO:0005524">
    <property type="term" value="F:ATP binding"/>
    <property type="evidence" value="ECO:0007669"/>
    <property type="project" value="UniProtKB-KW"/>
</dbReference>
<evidence type="ECO:0000256" key="1">
    <source>
        <dbReference type="ARBA" id="ARBA00022448"/>
    </source>
</evidence>
<keyword evidence="1" id="KW-0813">Transport</keyword>
<evidence type="ECO:0000256" key="3">
    <source>
        <dbReference type="ARBA" id="ARBA00022840"/>
    </source>
</evidence>
<feature type="domain" description="ABC transporter" evidence="4">
    <location>
        <begin position="9"/>
        <end position="265"/>
    </location>
</feature>
<organism evidence="5">
    <name type="scientific">freshwater metagenome</name>
    <dbReference type="NCBI Taxonomy" id="449393"/>
    <lineage>
        <taxon>unclassified sequences</taxon>
        <taxon>metagenomes</taxon>
        <taxon>ecological metagenomes</taxon>
    </lineage>
</organism>
<proteinExistence type="predicted"/>
<keyword evidence="2" id="KW-0547">Nucleotide-binding</keyword>
<dbReference type="GO" id="GO:0016887">
    <property type="term" value="F:ATP hydrolysis activity"/>
    <property type="evidence" value="ECO:0007669"/>
    <property type="project" value="InterPro"/>
</dbReference>
<dbReference type="CDD" id="cd03219">
    <property type="entry name" value="ABC_Mj1267_LivG_branched"/>
    <property type="match status" value="1"/>
</dbReference>
<evidence type="ECO:0000256" key="2">
    <source>
        <dbReference type="ARBA" id="ARBA00022741"/>
    </source>
</evidence>
<protein>
    <submittedName>
        <fullName evidence="5">Unannotated protein</fullName>
    </submittedName>
</protein>
<dbReference type="InterPro" id="IPR032823">
    <property type="entry name" value="BCA_ABC_TP_C"/>
</dbReference>
<dbReference type="InterPro" id="IPR051120">
    <property type="entry name" value="ABC_AA/LPS_Transport"/>
</dbReference>